<dbReference type="OrthoDB" id="331263at2759"/>
<evidence type="ECO:0000313" key="3">
    <source>
        <dbReference type="EnsemblMetazoa" id="G20549.5:cds"/>
    </source>
</evidence>
<dbReference type="OMA" id="NHGHYIG"/>
<sequence length="614" mass="69523">MASDNANLPGGKITFLLFFALVNFSFTIGIHNDNFSEELYVKPFSSGHVMFHFQFTTVWNVSIDKPESFQHYHLFPKSLGDVLTTYKVKELHLSQTQGLWKHEKWGYPPEDAPPGDELWVWFQPHSGVDQTWADLVNALSGLFCASLNFMDSKSTVQPRWSFRPAGLASEFYSANSRFVRYSTLPREVVCTENLTPWKKLLPCGSKIGLASLLNSVKIYDGFYHSLGVHVRSVCQDTQCLTPATELKQTLTVVYDPTTNKNGKQDWSFQSMFDRTLQSQCPLADTRKIYVDVTTQETLPKFSLSPVPDFVLNQKRSGEERKIAVYQIGNHLSPSSLNLKAMYEEKLTFSNSSLPPVYANRFVTGYGLERGGVTCMIYNTMSSNTTVIFMETVPWFLRVYFSSLRIENDGKEIKPYKINFIPAKDRANPYQMELVFRLFANSVTKITYSFERAFLKWTEYPPDANHGFYVSSAVVSTVLPVASQYTATSQSVSLLEESFSDSSSSFFLRLHTETLLVSLPTPDFSMPYNVICLACTVVAIAFGSLHNLTTRDFTASDPSKRKGLVAKLKSFFKKEKESPENKPDSKEEEIPSQKDKDNSKSEEKDSKKKDGNSET</sequence>
<name>A0A8W8JR48_MAGGI</name>
<dbReference type="InterPro" id="IPR007245">
    <property type="entry name" value="PIG-T"/>
</dbReference>
<keyword evidence="2" id="KW-1133">Transmembrane helix</keyword>
<organism evidence="3 4">
    <name type="scientific">Magallana gigas</name>
    <name type="common">Pacific oyster</name>
    <name type="synonym">Crassostrea gigas</name>
    <dbReference type="NCBI Taxonomy" id="29159"/>
    <lineage>
        <taxon>Eukaryota</taxon>
        <taxon>Metazoa</taxon>
        <taxon>Spiralia</taxon>
        <taxon>Lophotrochozoa</taxon>
        <taxon>Mollusca</taxon>
        <taxon>Bivalvia</taxon>
        <taxon>Autobranchia</taxon>
        <taxon>Pteriomorphia</taxon>
        <taxon>Ostreida</taxon>
        <taxon>Ostreoidea</taxon>
        <taxon>Ostreidae</taxon>
        <taxon>Magallana</taxon>
    </lineage>
</organism>
<dbReference type="GO" id="GO:0016255">
    <property type="term" value="P:attachment of GPI anchor to protein"/>
    <property type="evidence" value="ECO:0007669"/>
    <property type="project" value="InterPro"/>
</dbReference>
<proteinExistence type="predicted"/>
<evidence type="ECO:0000313" key="4">
    <source>
        <dbReference type="Proteomes" id="UP000005408"/>
    </source>
</evidence>
<feature type="transmembrane region" description="Helical" evidence="2">
    <location>
        <begin position="12"/>
        <end position="30"/>
    </location>
</feature>
<reference evidence="3" key="1">
    <citation type="submission" date="2022-08" db="UniProtKB">
        <authorList>
            <consortium name="EnsemblMetazoa"/>
        </authorList>
    </citation>
    <scope>IDENTIFICATION</scope>
    <source>
        <strain evidence="3">05x7-T-G4-1.051#20</strain>
    </source>
</reference>
<evidence type="ECO:0000256" key="2">
    <source>
        <dbReference type="SAM" id="Phobius"/>
    </source>
</evidence>
<evidence type="ECO:0008006" key="5">
    <source>
        <dbReference type="Google" id="ProtNLM"/>
    </source>
</evidence>
<accession>A0A8W8JR48</accession>
<dbReference type="EnsemblMetazoa" id="G20549.5">
    <property type="protein sequence ID" value="G20549.5:cds"/>
    <property type="gene ID" value="G20549"/>
</dbReference>
<dbReference type="AlphaFoldDB" id="A0A8W8JR48"/>
<keyword evidence="2" id="KW-0812">Transmembrane</keyword>
<dbReference type="PANTHER" id="PTHR12959:SF11">
    <property type="entry name" value="GPI TRANSAMIDASE COMPONENT PIG-T"/>
    <property type="match status" value="1"/>
</dbReference>
<protein>
    <recommendedName>
        <fullName evidence="5">GPI transamidase component PIG-T</fullName>
    </recommendedName>
</protein>
<dbReference type="Proteomes" id="UP000005408">
    <property type="component" value="Unassembled WGS sequence"/>
</dbReference>
<dbReference type="GO" id="GO:0042765">
    <property type="term" value="C:GPI-anchor transamidase complex"/>
    <property type="evidence" value="ECO:0007669"/>
    <property type="project" value="InterPro"/>
</dbReference>
<dbReference type="PANTHER" id="PTHR12959">
    <property type="entry name" value="GPI TRANSAMIDASE COMPONENT PIG-T-RELATED"/>
    <property type="match status" value="1"/>
</dbReference>
<dbReference type="Pfam" id="PF04113">
    <property type="entry name" value="Gpi16"/>
    <property type="match status" value="1"/>
</dbReference>
<keyword evidence="2" id="KW-0472">Membrane</keyword>
<feature type="region of interest" description="Disordered" evidence="1">
    <location>
        <begin position="572"/>
        <end position="614"/>
    </location>
</feature>
<evidence type="ECO:0000256" key="1">
    <source>
        <dbReference type="SAM" id="MobiDB-lite"/>
    </source>
</evidence>
<keyword evidence="4" id="KW-1185">Reference proteome</keyword>